<comment type="caution">
    <text evidence="2">The sequence shown here is derived from an EMBL/GenBank/DDBJ whole genome shotgun (WGS) entry which is preliminary data.</text>
</comment>
<feature type="compositionally biased region" description="Polar residues" evidence="1">
    <location>
        <begin position="60"/>
        <end position="76"/>
    </location>
</feature>
<gene>
    <name evidence="2" type="ORF">H5410_021210</name>
</gene>
<sequence length="98" mass="11012">MLASPVMIDDQQVKQYFFFLNQELLSNALTTPRGQGRGRTAIPGFGRRHYASHKHFPSMTDEQTNQASSPRCSETPSADHIERHESAGNASWPTVRLI</sequence>
<feature type="compositionally biased region" description="Basic and acidic residues" evidence="1">
    <location>
        <begin position="77"/>
        <end position="86"/>
    </location>
</feature>
<organism evidence="2 3">
    <name type="scientific">Solanum commersonii</name>
    <name type="common">Commerson's wild potato</name>
    <name type="synonym">Commerson's nightshade</name>
    <dbReference type="NCBI Taxonomy" id="4109"/>
    <lineage>
        <taxon>Eukaryota</taxon>
        <taxon>Viridiplantae</taxon>
        <taxon>Streptophyta</taxon>
        <taxon>Embryophyta</taxon>
        <taxon>Tracheophyta</taxon>
        <taxon>Spermatophyta</taxon>
        <taxon>Magnoliopsida</taxon>
        <taxon>eudicotyledons</taxon>
        <taxon>Gunneridae</taxon>
        <taxon>Pentapetalae</taxon>
        <taxon>asterids</taxon>
        <taxon>lamiids</taxon>
        <taxon>Solanales</taxon>
        <taxon>Solanaceae</taxon>
        <taxon>Solanoideae</taxon>
        <taxon>Solaneae</taxon>
        <taxon>Solanum</taxon>
    </lineage>
</organism>
<proteinExistence type="predicted"/>
<dbReference type="Proteomes" id="UP000824120">
    <property type="component" value="Chromosome 4"/>
</dbReference>
<keyword evidence="3" id="KW-1185">Reference proteome</keyword>
<evidence type="ECO:0000313" key="3">
    <source>
        <dbReference type="Proteomes" id="UP000824120"/>
    </source>
</evidence>
<feature type="region of interest" description="Disordered" evidence="1">
    <location>
        <begin position="51"/>
        <end position="98"/>
    </location>
</feature>
<protein>
    <submittedName>
        <fullName evidence="2">Uncharacterized protein</fullName>
    </submittedName>
</protein>
<accession>A0A9J5ZAN8</accession>
<evidence type="ECO:0000313" key="2">
    <source>
        <dbReference type="EMBL" id="KAG5609929.1"/>
    </source>
</evidence>
<reference evidence="2 3" key="1">
    <citation type="submission" date="2020-09" db="EMBL/GenBank/DDBJ databases">
        <title>De no assembly of potato wild relative species, Solanum commersonii.</title>
        <authorList>
            <person name="Cho K."/>
        </authorList>
    </citation>
    <scope>NUCLEOTIDE SEQUENCE [LARGE SCALE GENOMIC DNA]</scope>
    <source>
        <strain evidence="2">LZ3.2</strain>
        <tissue evidence="2">Leaf</tissue>
    </source>
</reference>
<name>A0A9J5ZAN8_SOLCO</name>
<evidence type="ECO:0000256" key="1">
    <source>
        <dbReference type="SAM" id="MobiDB-lite"/>
    </source>
</evidence>
<dbReference type="AlphaFoldDB" id="A0A9J5ZAN8"/>
<dbReference type="EMBL" id="JACXVP010000004">
    <property type="protein sequence ID" value="KAG5609929.1"/>
    <property type="molecule type" value="Genomic_DNA"/>
</dbReference>